<keyword evidence="3 5" id="KW-0238">DNA-binding</keyword>
<dbReference type="SUPFAM" id="SSF48498">
    <property type="entry name" value="Tetracyclin repressor-like, C-terminal domain"/>
    <property type="match status" value="1"/>
</dbReference>
<evidence type="ECO:0000256" key="5">
    <source>
        <dbReference type="PROSITE-ProRule" id="PRU00335"/>
    </source>
</evidence>
<evidence type="ECO:0000313" key="8">
    <source>
        <dbReference type="Proteomes" id="UP001301731"/>
    </source>
</evidence>
<dbReference type="Proteomes" id="UP001301731">
    <property type="component" value="Chromosome"/>
</dbReference>
<protein>
    <submittedName>
        <fullName evidence="7">TetR family transcriptional regulator</fullName>
    </submittedName>
</protein>
<dbReference type="InterPro" id="IPR050109">
    <property type="entry name" value="HTH-type_TetR-like_transc_reg"/>
</dbReference>
<sequence>MGRPKNQTARREALVDAAGRAIAERGLEGLRIKDIAAEAGMSAGSVLYYYPEMDELVLEVHRGAVERYLAARHDSTDGVADPVERLRGLISGGLPTGAGDPQHSLLYELHRRADRSAGHAALMASLFAREVALYTTVLEVGAAAGAFTLTETPADLARNLVALEDGYGLHIVSRNTQLTPDEARRLILGYARTATGCADL</sequence>
<evidence type="ECO:0000313" key="7">
    <source>
        <dbReference type="EMBL" id="WOX20857.1"/>
    </source>
</evidence>
<evidence type="ECO:0000256" key="1">
    <source>
        <dbReference type="ARBA" id="ARBA00022491"/>
    </source>
</evidence>
<dbReference type="Gene3D" id="1.10.357.10">
    <property type="entry name" value="Tetracycline Repressor, domain 2"/>
    <property type="match status" value="1"/>
</dbReference>
<dbReference type="PROSITE" id="PS50977">
    <property type="entry name" value="HTH_TETR_2"/>
    <property type="match status" value="1"/>
</dbReference>
<reference evidence="7 8" key="1">
    <citation type="submission" date="2023-10" db="EMBL/GenBank/DDBJ databases">
        <title>The genome sequence of Streptomyces sp. HUAS YS2.</title>
        <authorList>
            <person name="Mo P."/>
        </authorList>
    </citation>
    <scope>NUCLEOTIDE SEQUENCE [LARGE SCALE GENOMIC DNA]</scope>
    <source>
        <strain evidence="7 8">HUAS YS2</strain>
    </source>
</reference>
<dbReference type="RefSeq" id="WP_318101594.1">
    <property type="nucleotide sequence ID" value="NZ_CP137573.1"/>
</dbReference>
<dbReference type="SUPFAM" id="SSF46689">
    <property type="entry name" value="Homeodomain-like"/>
    <property type="match status" value="1"/>
</dbReference>
<dbReference type="InterPro" id="IPR001647">
    <property type="entry name" value="HTH_TetR"/>
</dbReference>
<organism evidence="7 8">
    <name type="scientific">Streptomyces solicathayae</name>
    <dbReference type="NCBI Taxonomy" id="3081768"/>
    <lineage>
        <taxon>Bacteria</taxon>
        <taxon>Bacillati</taxon>
        <taxon>Actinomycetota</taxon>
        <taxon>Actinomycetes</taxon>
        <taxon>Kitasatosporales</taxon>
        <taxon>Streptomycetaceae</taxon>
        <taxon>Streptomyces</taxon>
    </lineage>
</organism>
<dbReference type="PANTHER" id="PTHR30055">
    <property type="entry name" value="HTH-TYPE TRANSCRIPTIONAL REGULATOR RUTR"/>
    <property type="match status" value="1"/>
</dbReference>
<feature type="domain" description="HTH tetR-type" evidence="6">
    <location>
        <begin position="8"/>
        <end position="68"/>
    </location>
</feature>
<feature type="DNA-binding region" description="H-T-H motif" evidence="5">
    <location>
        <begin position="31"/>
        <end position="50"/>
    </location>
</feature>
<evidence type="ECO:0000256" key="2">
    <source>
        <dbReference type="ARBA" id="ARBA00023015"/>
    </source>
</evidence>
<evidence type="ECO:0000256" key="3">
    <source>
        <dbReference type="ARBA" id="ARBA00023125"/>
    </source>
</evidence>
<keyword evidence="2" id="KW-0805">Transcription regulation</keyword>
<accession>A0ABZ0LNC6</accession>
<dbReference type="InterPro" id="IPR039538">
    <property type="entry name" value="BetI_C"/>
</dbReference>
<keyword evidence="8" id="KW-1185">Reference proteome</keyword>
<evidence type="ECO:0000259" key="6">
    <source>
        <dbReference type="PROSITE" id="PS50977"/>
    </source>
</evidence>
<dbReference type="PRINTS" id="PR00455">
    <property type="entry name" value="HTHTETR"/>
</dbReference>
<dbReference type="Pfam" id="PF13977">
    <property type="entry name" value="TetR_C_6"/>
    <property type="match status" value="1"/>
</dbReference>
<evidence type="ECO:0000256" key="4">
    <source>
        <dbReference type="ARBA" id="ARBA00023163"/>
    </source>
</evidence>
<dbReference type="EMBL" id="CP137573">
    <property type="protein sequence ID" value="WOX20857.1"/>
    <property type="molecule type" value="Genomic_DNA"/>
</dbReference>
<dbReference type="PANTHER" id="PTHR30055:SF234">
    <property type="entry name" value="HTH-TYPE TRANSCRIPTIONAL REGULATOR BETI"/>
    <property type="match status" value="1"/>
</dbReference>
<dbReference type="InterPro" id="IPR009057">
    <property type="entry name" value="Homeodomain-like_sf"/>
</dbReference>
<dbReference type="InterPro" id="IPR036271">
    <property type="entry name" value="Tet_transcr_reg_TetR-rel_C_sf"/>
</dbReference>
<name>A0ABZ0LNC6_9ACTN</name>
<keyword evidence="1" id="KW-0678">Repressor</keyword>
<gene>
    <name evidence="7" type="ORF">R2D22_05390</name>
</gene>
<keyword evidence="4" id="KW-0804">Transcription</keyword>
<proteinExistence type="predicted"/>
<dbReference type="Pfam" id="PF00440">
    <property type="entry name" value="TetR_N"/>
    <property type="match status" value="1"/>
</dbReference>